<sequence length="154" mass="16286">MIRYVLAAILAVAILAVAVPAVDRAASMNAERTIDASIADIDDAASSLTAHDEPTPGSHPDPKRIVTVSLPDRSLTTAGVDHVEIVPHDSGEFSTARYVLSDGTTREATIDERIVHREPDGDEPVELGGSGEQQLLLTLQTDADDDPVVVARQA</sequence>
<dbReference type="OrthoDB" id="204975at2157"/>
<proteinExistence type="predicted"/>
<name>L9WH57_9EURY</name>
<reference evidence="2 3" key="1">
    <citation type="journal article" date="2014" name="PLoS Genet.">
        <title>Phylogenetically driven sequencing of extremely halophilic archaea reveals strategies for static and dynamic osmo-response.</title>
        <authorList>
            <person name="Becker E.A."/>
            <person name="Seitzer P.M."/>
            <person name="Tritt A."/>
            <person name="Larsen D."/>
            <person name="Krusor M."/>
            <person name="Yao A.I."/>
            <person name="Wu D."/>
            <person name="Madern D."/>
            <person name="Eisen J.A."/>
            <person name="Darling A.E."/>
            <person name="Facciotti M.T."/>
        </authorList>
    </citation>
    <scope>NUCLEOTIDE SEQUENCE [LARGE SCALE GENOMIC DNA]</scope>
    <source>
        <strain evidence="2 3">JCM 12255</strain>
    </source>
</reference>
<dbReference type="EMBL" id="AOHZ01000111">
    <property type="protein sequence ID" value="ELY48566.1"/>
    <property type="molecule type" value="Genomic_DNA"/>
</dbReference>
<keyword evidence="3" id="KW-1185">Reference proteome</keyword>
<dbReference type="eggNOG" id="arCOG10216">
    <property type="taxonomic scope" value="Archaea"/>
</dbReference>
<evidence type="ECO:0000259" key="1">
    <source>
        <dbReference type="Pfam" id="PF23993"/>
    </source>
</evidence>
<gene>
    <name evidence="2" type="ORF">C493_22071</name>
</gene>
<dbReference type="Proteomes" id="UP000011602">
    <property type="component" value="Unassembled WGS sequence"/>
</dbReference>
<evidence type="ECO:0000313" key="2">
    <source>
        <dbReference type="EMBL" id="ELY48566.1"/>
    </source>
</evidence>
<comment type="caution">
    <text evidence="2">The sequence shown here is derived from an EMBL/GenBank/DDBJ whole genome shotgun (WGS) entry which is preliminary data.</text>
</comment>
<dbReference type="Pfam" id="PF23993">
    <property type="entry name" value="DUF7311"/>
    <property type="match status" value="1"/>
</dbReference>
<protein>
    <recommendedName>
        <fullName evidence="1">DUF7311 domain-containing protein</fullName>
    </recommendedName>
</protein>
<dbReference type="STRING" id="1227499.C493_22071"/>
<feature type="domain" description="DUF7311" evidence="1">
    <location>
        <begin position="1"/>
        <end position="152"/>
    </location>
</feature>
<dbReference type="AlphaFoldDB" id="L9WH57"/>
<evidence type="ECO:0000313" key="3">
    <source>
        <dbReference type="Proteomes" id="UP000011602"/>
    </source>
</evidence>
<dbReference type="InterPro" id="IPR055735">
    <property type="entry name" value="DUF7311"/>
</dbReference>
<organism evidence="2 3">
    <name type="scientific">Natronolimnohabitans innermongolicus JCM 12255</name>
    <dbReference type="NCBI Taxonomy" id="1227499"/>
    <lineage>
        <taxon>Archaea</taxon>
        <taxon>Methanobacteriati</taxon>
        <taxon>Methanobacteriota</taxon>
        <taxon>Stenosarchaea group</taxon>
        <taxon>Halobacteria</taxon>
        <taxon>Halobacteriales</taxon>
        <taxon>Natrialbaceae</taxon>
        <taxon>Natronolimnohabitans</taxon>
    </lineage>
</organism>
<accession>L9WH57</accession>
<dbReference type="RefSeq" id="WP_007261658.1">
    <property type="nucleotide sequence ID" value="NZ_AOHZ01000111.1"/>
</dbReference>